<sequence length="60" mass="6424">SASKPGSSPDANVFADSVIGRAFKNNEFGQSYLFGDSGYACTPFLLTPYSQPQGRAEFLN</sequence>
<comment type="caution">
    <text evidence="4">The sequence shown here is derived from an EMBL/GenBank/DDBJ whole genome shotgun (WGS) entry which is preliminary data.</text>
</comment>
<name>A0A162CUB3_9CRUS</name>
<feature type="non-terminal residue" evidence="4">
    <location>
        <position position="1"/>
    </location>
</feature>
<evidence type="ECO:0000259" key="3">
    <source>
        <dbReference type="Pfam" id="PF13359"/>
    </source>
</evidence>
<dbReference type="GO" id="GO:0046872">
    <property type="term" value="F:metal ion binding"/>
    <property type="evidence" value="ECO:0007669"/>
    <property type="project" value="UniProtKB-KW"/>
</dbReference>
<dbReference type="Proteomes" id="UP000076858">
    <property type="component" value="Unassembled WGS sequence"/>
</dbReference>
<evidence type="ECO:0000313" key="5">
    <source>
        <dbReference type="Proteomes" id="UP000076858"/>
    </source>
</evidence>
<dbReference type="EMBL" id="LRGB01014154">
    <property type="protein sequence ID" value="KZR99273.1"/>
    <property type="molecule type" value="Genomic_DNA"/>
</dbReference>
<evidence type="ECO:0000256" key="1">
    <source>
        <dbReference type="ARBA" id="ARBA00001968"/>
    </source>
</evidence>
<evidence type="ECO:0000256" key="2">
    <source>
        <dbReference type="ARBA" id="ARBA00022723"/>
    </source>
</evidence>
<dbReference type="AlphaFoldDB" id="A0A162CUB3"/>
<gene>
    <name evidence="4" type="ORF">APZ42_004920</name>
</gene>
<protein>
    <recommendedName>
        <fullName evidence="3">DDE Tnp4 domain-containing protein</fullName>
    </recommendedName>
</protein>
<organism evidence="4 5">
    <name type="scientific">Daphnia magna</name>
    <dbReference type="NCBI Taxonomy" id="35525"/>
    <lineage>
        <taxon>Eukaryota</taxon>
        <taxon>Metazoa</taxon>
        <taxon>Ecdysozoa</taxon>
        <taxon>Arthropoda</taxon>
        <taxon>Crustacea</taxon>
        <taxon>Branchiopoda</taxon>
        <taxon>Diplostraca</taxon>
        <taxon>Cladocera</taxon>
        <taxon>Anomopoda</taxon>
        <taxon>Daphniidae</taxon>
        <taxon>Daphnia</taxon>
    </lineage>
</organism>
<reference evidence="4 5" key="1">
    <citation type="submission" date="2016-03" db="EMBL/GenBank/DDBJ databases">
        <title>EvidentialGene: Evidence-directed Construction of Genes on Genomes.</title>
        <authorList>
            <person name="Gilbert D.G."/>
            <person name="Choi J.-H."/>
            <person name="Mockaitis K."/>
            <person name="Colbourne J."/>
            <person name="Pfrender M."/>
        </authorList>
    </citation>
    <scope>NUCLEOTIDE SEQUENCE [LARGE SCALE GENOMIC DNA]</scope>
    <source>
        <strain evidence="4 5">Xinb3</strain>
        <tissue evidence="4">Complete organism</tissue>
    </source>
</reference>
<keyword evidence="2" id="KW-0479">Metal-binding</keyword>
<evidence type="ECO:0000313" key="4">
    <source>
        <dbReference type="EMBL" id="KZR99273.1"/>
    </source>
</evidence>
<comment type="cofactor">
    <cofactor evidence="1">
        <name>a divalent metal cation</name>
        <dbReference type="ChEBI" id="CHEBI:60240"/>
    </cofactor>
</comment>
<dbReference type="Pfam" id="PF13359">
    <property type="entry name" value="DDE_Tnp_4"/>
    <property type="match status" value="1"/>
</dbReference>
<dbReference type="InterPro" id="IPR027806">
    <property type="entry name" value="HARBI1_dom"/>
</dbReference>
<proteinExistence type="predicted"/>
<feature type="domain" description="DDE Tnp4" evidence="3">
    <location>
        <begin position="2"/>
        <end position="54"/>
    </location>
</feature>
<accession>A0A162CUB3</accession>
<keyword evidence="5" id="KW-1185">Reference proteome</keyword>